<protein>
    <recommendedName>
        <fullName evidence="2">MADF domain-containing protein</fullName>
    </recommendedName>
</protein>
<comment type="caution">
    <text evidence="3">The sequence shown here is derived from an EMBL/GenBank/DDBJ whole genome shotgun (WGS) entry which is preliminary data.</text>
</comment>
<reference evidence="3" key="1">
    <citation type="submission" date="2020-07" db="EMBL/GenBank/DDBJ databases">
        <title>Clarias magur genome sequencing, assembly and annotation.</title>
        <authorList>
            <person name="Kushwaha B."/>
            <person name="Kumar R."/>
            <person name="Das P."/>
            <person name="Joshi C.G."/>
            <person name="Kumar D."/>
            <person name="Nagpure N.S."/>
            <person name="Pandey M."/>
            <person name="Agarwal S."/>
            <person name="Srivastava S."/>
            <person name="Singh M."/>
            <person name="Sahoo L."/>
            <person name="Jayasankar P."/>
            <person name="Meher P.K."/>
            <person name="Koringa P.G."/>
            <person name="Iquebal M.A."/>
            <person name="Das S.P."/>
            <person name="Bit A."/>
            <person name="Patnaik S."/>
            <person name="Patel N."/>
            <person name="Shah T.M."/>
            <person name="Hinsu A."/>
            <person name="Jena J.K."/>
        </authorList>
    </citation>
    <scope>NUCLEOTIDE SEQUENCE</scope>
    <source>
        <strain evidence="3">CIFAMagur01</strain>
        <tissue evidence="3">Testis</tissue>
    </source>
</reference>
<dbReference type="Proteomes" id="UP000727407">
    <property type="component" value="Unassembled WGS sequence"/>
</dbReference>
<feature type="region of interest" description="Disordered" evidence="1">
    <location>
        <begin position="1"/>
        <end position="59"/>
    </location>
</feature>
<keyword evidence="4" id="KW-1185">Reference proteome</keyword>
<feature type="compositionally biased region" description="Polar residues" evidence="1">
    <location>
        <begin position="329"/>
        <end position="354"/>
    </location>
</feature>
<feature type="region of interest" description="Disordered" evidence="1">
    <location>
        <begin position="299"/>
        <end position="357"/>
    </location>
</feature>
<evidence type="ECO:0000259" key="2">
    <source>
        <dbReference type="PROSITE" id="PS51029"/>
    </source>
</evidence>
<feature type="region of interest" description="Disordered" evidence="1">
    <location>
        <begin position="176"/>
        <end position="217"/>
    </location>
</feature>
<feature type="domain" description="MADF" evidence="2">
    <location>
        <begin position="69"/>
        <end position="159"/>
    </location>
</feature>
<feature type="compositionally biased region" description="Low complexity" evidence="1">
    <location>
        <begin position="302"/>
        <end position="318"/>
    </location>
</feature>
<proteinExistence type="predicted"/>
<dbReference type="InterPro" id="IPR006578">
    <property type="entry name" value="MADF-dom"/>
</dbReference>
<evidence type="ECO:0000256" key="1">
    <source>
        <dbReference type="SAM" id="MobiDB-lite"/>
    </source>
</evidence>
<dbReference type="AlphaFoldDB" id="A0A8J4TI64"/>
<feature type="compositionally biased region" description="Polar residues" evidence="1">
    <location>
        <begin position="201"/>
        <end position="217"/>
    </location>
</feature>
<sequence length="373" mass="43065">MPKKKAAKKSGKKNFPPPSLSCSAADIESESLSEVIPDTRAPPTGQMEAQPRRKKMPKRTHMTYEEEQMMVDFLLENPFLYDKKRKLYHDKALSDATWTQQATKMGTTKEHIRTWYDSMRTRYGKMMKEQKKSGTGRHYYSERDNWILAQFSFLAPFIADRRQQAPQPMVSIQEMTEVPLASPPPTATVSRLPEEEETQDGEGSQSTTQPIPSQTSAGESMFKLTEANEHQLMSLTREFLQKATQPQGDPIRRAFTEYVGTVLNKLPQDLYRQVSRNINDILSNALDELDTRAEGYQRQEYQQHQVPSHPQPSQAFQPQPLPQFPPHYRQQQYQSSQFTRPANQFEPQPSQYPSQRFEENKSVLFGINLIKTE</sequence>
<dbReference type="PROSITE" id="PS51029">
    <property type="entry name" value="MADF"/>
    <property type="match status" value="1"/>
</dbReference>
<organism evidence="3 4">
    <name type="scientific">Clarias magur</name>
    <name type="common">Asian catfish</name>
    <name type="synonym">Macropteronotus magur</name>
    <dbReference type="NCBI Taxonomy" id="1594786"/>
    <lineage>
        <taxon>Eukaryota</taxon>
        <taxon>Metazoa</taxon>
        <taxon>Chordata</taxon>
        <taxon>Craniata</taxon>
        <taxon>Vertebrata</taxon>
        <taxon>Euteleostomi</taxon>
        <taxon>Actinopterygii</taxon>
        <taxon>Neopterygii</taxon>
        <taxon>Teleostei</taxon>
        <taxon>Ostariophysi</taxon>
        <taxon>Siluriformes</taxon>
        <taxon>Clariidae</taxon>
        <taxon>Clarias</taxon>
    </lineage>
</organism>
<evidence type="ECO:0000313" key="3">
    <source>
        <dbReference type="EMBL" id="KAF5895735.1"/>
    </source>
</evidence>
<gene>
    <name evidence="3" type="ORF">DAT39_014564</name>
</gene>
<evidence type="ECO:0000313" key="4">
    <source>
        <dbReference type="Proteomes" id="UP000727407"/>
    </source>
</evidence>
<accession>A0A8J4TI64</accession>
<dbReference type="EMBL" id="QNUK01000308">
    <property type="protein sequence ID" value="KAF5895735.1"/>
    <property type="molecule type" value="Genomic_DNA"/>
</dbReference>
<dbReference type="Pfam" id="PF10545">
    <property type="entry name" value="MADF_DNA_bdg"/>
    <property type="match status" value="1"/>
</dbReference>
<name>A0A8J4TI64_CLAMG</name>
<feature type="compositionally biased region" description="Basic residues" evidence="1">
    <location>
        <begin position="1"/>
        <end position="12"/>
    </location>
</feature>
<dbReference type="OrthoDB" id="8964943at2759"/>